<gene>
    <name evidence="1" type="ORF">METZ01_LOCUS408424</name>
</gene>
<name>A0A382WAR5_9ZZZZ</name>
<sequence>MKQTIIKNIATGITKKCDILSKNDNFLEVVLVDTTIKIILKKKSGIYIGSYKNMEFTSEG</sequence>
<accession>A0A382WAR5</accession>
<protein>
    <submittedName>
        <fullName evidence="1">Uncharacterized protein</fullName>
    </submittedName>
</protein>
<evidence type="ECO:0000313" key="1">
    <source>
        <dbReference type="EMBL" id="SVD55570.1"/>
    </source>
</evidence>
<proteinExistence type="predicted"/>
<reference evidence="1" key="1">
    <citation type="submission" date="2018-05" db="EMBL/GenBank/DDBJ databases">
        <authorList>
            <person name="Lanie J.A."/>
            <person name="Ng W.-L."/>
            <person name="Kazmierczak K.M."/>
            <person name="Andrzejewski T.M."/>
            <person name="Davidsen T.M."/>
            <person name="Wayne K.J."/>
            <person name="Tettelin H."/>
            <person name="Glass J.I."/>
            <person name="Rusch D."/>
            <person name="Podicherti R."/>
            <person name="Tsui H.-C.T."/>
            <person name="Winkler M.E."/>
        </authorList>
    </citation>
    <scope>NUCLEOTIDE SEQUENCE</scope>
</reference>
<organism evidence="1">
    <name type="scientific">marine metagenome</name>
    <dbReference type="NCBI Taxonomy" id="408172"/>
    <lineage>
        <taxon>unclassified sequences</taxon>
        <taxon>metagenomes</taxon>
        <taxon>ecological metagenomes</taxon>
    </lineage>
</organism>
<dbReference type="EMBL" id="UINC01158173">
    <property type="protein sequence ID" value="SVD55570.1"/>
    <property type="molecule type" value="Genomic_DNA"/>
</dbReference>
<dbReference type="AlphaFoldDB" id="A0A382WAR5"/>